<dbReference type="EMBL" id="ML119765">
    <property type="protein sequence ID" value="RPA75382.1"/>
    <property type="molecule type" value="Genomic_DNA"/>
</dbReference>
<dbReference type="SUPFAM" id="SSF51322">
    <property type="entry name" value="Cyanovirin-N"/>
    <property type="match status" value="1"/>
</dbReference>
<dbReference type="InterPro" id="IPR011058">
    <property type="entry name" value="Cyanovirin-N"/>
</dbReference>
<dbReference type="Gene3D" id="2.30.60.10">
    <property type="entry name" value="Cyanovirin-N"/>
    <property type="match status" value="1"/>
</dbReference>
<feature type="chain" id="PRO_5018204915" description="Cyanovirin-N domain-containing protein" evidence="1">
    <location>
        <begin position="22"/>
        <end position="136"/>
    </location>
</feature>
<evidence type="ECO:0000256" key="1">
    <source>
        <dbReference type="SAM" id="SignalP"/>
    </source>
</evidence>
<protein>
    <recommendedName>
        <fullName evidence="2">Cyanovirin-N domain-containing protein</fullName>
    </recommendedName>
</protein>
<proteinExistence type="predicted"/>
<reference evidence="3 4" key="1">
    <citation type="journal article" date="2018" name="Nat. Ecol. Evol.">
        <title>Pezizomycetes genomes reveal the molecular basis of ectomycorrhizal truffle lifestyle.</title>
        <authorList>
            <person name="Murat C."/>
            <person name="Payen T."/>
            <person name="Noel B."/>
            <person name="Kuo A."/>
            <person name="Morin E."/>
            <person name="Chen J."/>
            <person name="Kohler A."/>
            <person name="Krizsan K."/>
            <person name="Balestrini R."/>
            <person name="Da Silva C."/>
            <person name="Montanini B."/>
            <person name="Hainaut M."/>
            <person name="Levati E."/>
            <person name="Barry K.W."/>
            <person name="Belfiori B."/>
            <person name="Cichocki N."/>
            <person name="Clum A."/>
            <person name="Dockter R.B."/>
            <person name="Fauchery L."/>
            <person name="Guy J."/>
            <person name="Iotti M."/>
            <person name="Le Tacon F."/>
            <person name="Lindquist E.A."/>
            <person name="Lipzen A."/>
            <person name="Malagnac F."/>
            <person name="Mello A."/>
            <person name="Molinier V."/>
            <person name="Miyauchi S."/>
            <person name="Poulain J."/>
            <person name="Riccioni C."/>
            <person name="Rubini A."/>
            <person name="Sitrit Y."/>
            <person name="Splivallo R."/>
            <person name="Traeger S."/>
            <person name="Wang M."/>
            <person name="Zifcakova L."/>
            <person name="Wipf D."/>
            <person name="Zambonelli A."/>
            <person name="Paolocci F."/>
            <person name="Nowrousian M."/>
            <person name="Ottonello S."/>
            <person name="Baldrian P."/>
            <person name="Spatafora J.W."/>
            <person name="Henrissat B."/>
            <person name="Nagy L.G."/>
            <person name="Aury J.M."/>
            <person name="Wincker P."/>
            <person name="Grigoriev I.V."/>
            <person name="Bonfante P."/>
            <person name="Martin F.M."/>
        </authorList>
    </citation>
    <scope>NUCLEOTIDE SEQUENCE [LARGE SCALE GENOMIC DNA]</scope>
    <source>
        <strain evidence="3 4">RN42</strain>
    </source>
</reference>
<accession>A0A3N4HNH0</accession>
<sequence>MKFKVPTLITTAIVFASTVQCGGWDASCDISRTFIAETPMRQPVYLRSHCKDMGGKYRGTTINLSRHIENIKGTLIRKNFGYFSDTCERCWIEKASKELRCWCGKENGELMATKLGLISWISNRNGDLLADADCCN</sequence>
<evidence type="ECO:0000313" key="4">
    <source>
        <dbReference type="Proteomes" id="UP000275078"/>
    </source>
</evidence>
<keyword evidence="1" id="KW-0732">Signal</keyword>
<keyword evidence="4" id="KW-1185">Reference proteome</keyword>
<evidence type="ECO:0000259" key="2">
    <source>
        <dbReference type="Pfam" id="PF08881"/>
    </source>
</evidence>
<evidence type="ECO:0000313" key="3">
    <source>
        <dbReference type="EMBL" id="RPA75382.1"/>
    </source>
</evidence>
<dbReference type="InterPro" id="IPR036673">
    <property type="entry name" value="Cyanovirin-N_sf"/>
</dbReference>
<feature type="signal peptide" evidence="1">
    <location>
        <begin position="1"/>
        <end position="21"/>
    </location>
</feature>
<dbReference type="Pfam" id="PF08881">
    <property type="entry name" value="CVNH"/>
    <property type="match status" value="1"/>
</dbReference>
<gene>
    <name evidence="3" type="ORF">BJ508DRAFT_21790</name>
</gene>
<dbReference type="AlphaFoldDB" id="A0A3N4HNH0"/>
<feature type="domain" description="Cyanovirin-N" evidence="2">
    <location>
        <begin position="42"/>
        <end position="128"/>
    </location>
</feature>
<organism evidence="3 4">
    <name type="scientific">Ascobolus immersus RN42</name>
    <dbReference type="NCBI Taxonomy" id="1160509"/>
    <lineage>
        <taxon>Eukaryota</taxon>
        <taxon>Fungi</taxon>
        <taxon>Dikarya</taxon>
        <taxon>Ascomycota</taxon>
        <taxon>Pezizomycotina</taxon>
        <taxon>Pezizomycetes</taxon>
        <taxon>Pezizales</taxon>
        <taxon>Ascobolaceae</taxon>
        <taxon>Ascobolus</taxon>
    </lineage>
</organism>
<dbReference type="Proteomes" id="UP000275078">
    <property type="component" value="Unassembled WGS sequence"/>
</dbReference>
<name>A0A3N4HNH0_ASCIM</name>